<keyword evidence="12" id="KW-1185">Reference proteome</keyword>
<dbReference type="InterPro" id="IPR003961">
    <property type="entry name" value="FN3_dom"/>
</dbReference>
<dbReference type="SMART" id="SM00615">
    <property type="entry name" value="EPH_lbd"/>
    <property type="match status" value="2"/>
</dbReference>
<evidence type="ECO:0000256" key="4">
    <source>
        <dbReference type="ARBA" id="ARBA00022840"/>
    </source>
</evidence>
<evidence type="ECO:0000256" key="5">
    <source>
        <dbReference type="ARBA" id="ARBA00022989"/>
    </source>
</evidence>
<keyword evidence="7 11" id="KW-0675">Receptor</keyword>
<evidence type="ECO:0000256" key="8">
    <source>
        <dbReference type="SAM" id="Phobius"/>
    </source>
</evidence>
<organism evidence="11 12">
    <name type="scientific">Geodia barretti</name>
    <name type="common">Barrett's horny sponge</name>
    <dbReference type="NCBI Taxonomy" id="519541"/>
    <lineage>
        <taxon>Eukaryota</taxon>
        <taxon>Metazoa</taxon>
        <taxon>Porifera</taxon>
        <taxon>Demospongiae</taxon>
        <taxon>Heteroscleromorpha</taxon>
        <taxon>Tetractinellida</taxon>
        <taxon>Astrophorina</taxon>
        <taxon>Geodiidae</taxon>
        <taxon>Geodia</taxon>
    </lineage>
</organism>
<dbReference type="SMART" id="SM00060">
    <property type="entry name" value="FN3"/>
    <property type="match status" value="2"/>
</dbReference>
<evidence type="ECO:0000256" key="2">
    <source>
        <dbReference type="ARBA" id="ARBA00022692"/>
    </source>
</evidence>
<comment type="caution">
    <text evidence="11">The sequence shown here is derived from an EMBL/GenBank/DDBJ whole genome shotgun (WGS) entry which is preliminary data.</text>
</comment>
<dbReference type="Pfam" id="PF00041">
    <property type="entry name" value="fn3"/>
    <property type="match status" value="1"/>
</dbReference>
<dbReference type="Pfam" id="PF01404">
    <property type="entry name" value="Ephrin_lbd"/>
    <property type="match status" value="2"/>
</dbReference>
<dbReference type="CDD" id="cd00063">
    <property type="entry name" value="FN3"/>
    <property type="match status" value="2"/>
</dbReference>
<dbReference type="GO" id="GO:0005886">
    <property type="term" value="C:plasma membrane"/>
    <property type="evidence" value="ECO:0007669"/>
    <property type="project" value="TreeGrafter"/>
</dbReference>
<evidence type="ECO:0000256" key="3">
    <source>
        <dbReference type="ARBA" id="ARBA00022741"/>
    </source>
</evidence>
<keyword evidence="4" id="KW-0067">ATP-binding</keyword>
<keyword evidence="3" id="KW-0547">Nucleotide-binding</keyword>
<dbReference type="InterPro" id="IPR050449">
    <property type="entry name" value="Ephrin_rcpt_TKs"/>
</dbReference>
<evidence type="ECO:0000256" key="7">
    <source>
        <dbReference type="ARBA" id="ARBA00023170"/>
    </source>
</evidence>
<dbReference type="GO" id="GO:0005524">
    <property type="term" value="F:ATP binding"/>
    <property type="evidence" value="ECO:0007669"/>
    <property type="project" value="UniProtKB-KW"/>
</dbReference>
<dbReference type="Gene3D" id="2.60.40.1770">
    <property type="entry name" value="ephrin a2 ectodomain"/>
    <property type="match status" value="2"/>
</dbReference>
<dbReference type="PROSITE" id="PS50853">
    <property type="entry name" value="FN3"/>
    <property type="match status" value="2"/>
</dbReference>
<dbReference type="PANTHER" id="PTHR46877:SF14">
    <property type="entry name" value="RECEPTOR PROTEIN-TYROSINE KINASE"/>
    <property type="match status" value="1"/>
</dbReference>
<feature type="domain" description="Eph LBD" evidence="10">
    <location>
        <begin position="314"/>
        <end position="485"/>
    </location>
</feature>
<evidence type="ECO:0000313" key="12">
    <source>
        <dbReference type="Proteomes" id="UP001174909"/>
    </source>
</evidence>
<dbReference type="Gene3D" id="2.60.120.260">
    <property type="entry name" value="Galactose-binding domain-like"/>
    <property type="match status" value="2"/>
</dbReference>
<dbReference type="InterPro" id="IPR036116">
    <property type="entry name" value="FN3_sf"/>
</dbReference>
<keyword evidence="6 8" id="KW-0472">Membrane</keyword>
<comment type="subcellular location">
    <subcellularLocation>
        <location evidence="1">Membrane</location>
        <topology evidence="1">Single-pass membrane protein</topology>
    </subcellularLocation>
</comment>
<dbReference type="InterPro" id="IPR008979">
    <property type="entry name" value="Galactose-bd-like_sf"/>
</dbReference>
<evidence type="ECO:0000256" key="6">
    <source>
        <dbReference type="ARBA" id="ARBA00023136"/>
    </source>
</evidence>
<dbReference type="InterPro" id="IPR013783">
    <property type="entry name" value="Ig-like_fold"/>
</dbReference>
<dbReference type="PROSITE" id="PS51550">
    <property type="entry name" value="EPH_LBD"/>
    <property type="match status" value="2"/>
</dbReference>
<dbReference type="SUPFAM" id="SSF49265">
    <property type="entry name" value="Fibronectin type III"/>
    <property type="match status" value="2"/>
</dbReference>
<dbReference type="AlphaFoldDB" id="A0AA35TKJ9"/>
<dbReference type="InterPro" id="IPR001090">
    <property type="entry name" value="Ephrin_rcpt_lig-bd_dom"/>
</dbReference>
<dbReference type="SUPFAM" id="SSF49785">
    <property type="entry name" value="Galactose-binding domain-like"/>
    <property type="match status" value="2"/>
</dbReference>
<protein>
    <submittedName>
        <fullName evidence="11">Ephrin type-A receptor 5</fullName>
    </submittedName>
</protein>
<accession>A0AA35TKJ9</accession>
<dbReference type="Proteomes" id="UP001174909">
    <property type="component" value="Unassembled WGS sequence"/>
</dbReference>
<evidence type="ECO:0000259" key="10">
    <source>
        <dbReference type="PROSITE" id="PS51550"/>
    </source>
</evidence>
<name>A0AA35TKJ9_GEOBA</name>
<proteinExistence type="predicted"/>
<evidence type="ECO:0000313" key="11">
    <source>
        <dbReference type="EMBL" id="CAI8049399.1"/>
    </source>
</evidence>
<feature type="domain" description="Fibronectin type-III" evidence="9">
    <location>
        <begin position="28"/>
        <end position="122"/>
    </location>
</feature>
<gene>
    <name evidence="11" type="ORF">GBAR_LOCUS27204</name>
</gene>
<dbReference type="EMBL" id="CASHTH010003788">
    <property type="protein sequence ID" value="CAI8049399.1"/>
    <property type="molecule type" value="Genomic_DNA"/>
</dbReference>
<sequence length="1026" mass="112426">MSSVSKFREGPFLCSTFPFPTIPEPPLAPRDVRVRDVTNQTLALSWSPPPAGGPPQYDTHYTVSYRVAGRVEEIEIREGAGDDFISWSEPRPPHGIILHYYIRIIESGKETLIKDYNSTTISWDTWKNKWKITTSENVKIQIQAATKIGRGEYSEVLNISLSETSPDATVHTSSWYLALLIVPLATLTMIITSAVILRKNCLVTKTKSSSSTNVECNKMSQGNTMPSLTCSQNPIQLEFSLNDNPSYELVGSSGVYWNEGLGDNQLTSHGTTAASLEIQPHQVFSGCLARTQAPHDGEQGCLDDSSHPQYDDHVRHLLDTRDYSKLLPYDSDGTGGVWQTLDSDGDGVKWGANSAVYCNEVVHVCGRSSGHQDNWMITQHISVPDNVTTVQVMIHSRLDDSCVPSAPSCVDDLSLYVWETPTQNNLLAADTSNYHFISNVSSGEREIKISPLSQSGLYLGIRDNGTCASVSRVLVYYQPVCEAGSEGLVRVDQNTSAGNTLQGHCVENSVSTSDSGPPLLECQESGRWRVVSGCQCSAHYFLDHSRDLCLEPPPAPRDVRVRDVTNRTLTLSWSPSPADGPPQYDTHYTVSYGDQEITVEGATELKVTGLTPFFSYTFSVTAENSVSSQDTDTAARTTSVSITTLEGEPRPPHGIILHYYIRIIESGKETLIKDYNSTTISWDTWRNKWKITTSENVKIQIQAETSVGRGEYSEEVDVFPSAEIMNWSAAVDSTGMKDLEGGSYAEFSTVALCLASLAGLARTQAPHDGEQGCFDDSSHPQYDDHVRPLLDTRDYSKLLPYDSDGAGGVWQTLDSDGDGVKWGANSAVYCNEVVHVCGRSSGHQDNWMITQHISVPDNVTTVQVMIHSRLDVSCLPSAPSCVDDLSLYVWETPTQNNLLAADTRNYHFSSNVSSGERVIKISPLSQSGLYLGIRDNGTCASVSRVLVYYSVCEAGSEGLVRVDQNTSAGNTLQGHCVENSVSTSDSGPPLLECLESGRWRVVSGCQCSAHYFLDHSRDLCLGELCE</sequence>
<evidence type="ECO:0000256" key="1">
    <source>
        <dbReference type="ARBA" id="ARBA00004167"/>
    </source>
</evidence>
<feature type="transmembrane region" description="Helical" evidence="8">
    <location>
        <begin position="175"/>
        <end position="197"/>
    </location>
</feature>
<evidence type="ECO:0000259" key="9">
    <source>
        <dbReference type="PROSITE" id="PS50853"/>
    </source>
</evidence>
<keyword evidence="2 8" id="KW-0812">Transmembrane</keyword>
<feature type="domain" description="Fibronectin type-III" evidence="9">
    <location>
        <begin position="555"/>
        <end position="647"/>
    </location>
</feature>
<dbReference type="PANTHER" id="PTHR46877">
    <property type="entry name" value="EPH RECEPTOR A5"/>
    <property type="match status" value="1"/>
</dbReference>
<reference evidence="11" key="1">
    <citation type="submission" date="2023-03" db="EMBL/GenBank/DDBJ databases">
        <authorList>
            <person name="Steffen K."/>
            <person name="Cardenas P."/>
        </authorList>
    </citation>
    <scope>NUCLEOTIDE SEQUENCE</scope>
</reference>
<keyword evidence="5 8" id="KW-1133">Transmembrane helix</keyword>
<dbReference type="Gene3D" id="2.60.40.10">
    <property type="entry name" value="Immunoglobulins"/>
    <property type="match status" value="4"/>
</dbReference>
<feature type="domain" description="Eph LBD" evidence="10">
    <location>
        <begin position="786"/>
        <end position="957"/>
    </location>
</feature>